<dbReference type="SUPFAM" id="SSF55874">
    <property type="entry name" value="ATPase domain of HSP90 chaperone/DNA topoisomerase II/histidine kinase"/>
    <property type="match status" value="1"/>
</dbReference>
<dbReference type="InterPro" id="IPR036890">
    <property type="entry name" value="HATPase_C_sf"/>
</dbReference>
<dbReference type="Pfam" id="PF13426">
    <property type="entry name" value="PAS_9"/>
    <property type="match status" value="1"/>
</dbReference>
<evidence type="ECO:0000256" key="8">
    <source>
        <dbReference type="ARBA" id="ARBA00023012"/>
    </source>
</evidence>
<dbReference type="InterPro" id="IPR004358">
    <property type="entry name" value="Sig_transdc_His_kin-like_C"/>
</dbReference>
<gene>
    <name evidence="13" type="ORF">LEP1GSC194_4254</name>
</gene>
<feature type="transmembrane region" description="Helical" evidence="10">
    <location>
        <begin position="50"/>
        <end position="69"/>
    </location>
</feature>
<dbReference type="SMART" id="SM00091">
    <property type="entry name" value="PAS"/>
    <property type="match status" value="2"/>
</dbReference>
<feature type="transmembrane region" description="Helical" evidence="10">
    <location>
        <begin position="193"/>
        <end position="216"/>
    </location>
</feature>
<dbReference type="SMART" id="SM00387">
    <property type="entry name" value="HATPase_c"/>
    <property type="match status" value="1"/>
</dbReference>
<feature type="transmembrane region" description="Helical" evidence="10">
    <location>
        <begin position="20"/>
        <end position="38"/>
    </location>
</feature>
<dbReference type="CDD" id="cd00130">
    <property type="entry name" value="PAS"/>
    <property type="match status" value="1"/>
</dbReference>
<keyword evidence="8" id="KW-0902">Two-component regulatory system</keyword>
<evidence type="ECO:0000256" key="10">
    <source>
        <dbReference type="SAM" id="Phobius"/>
    </source>
</evidence>
<dbReference type="PANTHER" id="PTHR43065:SF10">
    <property type="entry name" value="PEROXIDE STRESS-ACTIVATED HISTIDINE KINASE MAK3"/>
    <property type="match status" value="1"/>
</dbReference>
<dbReference type="EMBL" id="ANIK01000016">
    <property type="protein sequence ID" value="EMJ96622.1"/>
    <property type="molecule type" value="Genomic_DNA"/>
</dbReference>
<dbReference type="InterPro" id="IPR003594">
    <property type="entry name" value="HATPase_dom"/>
</dbReference>
<dbReference type="InterPro" id="IPR036097">
    <property type="entry name" value="HisK_dim/P_sf"/>
</dbReference>
<dbReference type="PANTHER" id="PTHR43065">
    <property type="entry name" value="SENSOR HISTIDINE KINASE"/>
    <property type="match status" value="1"/>
</dbReference>
<dbReference type="InterPro" id="IPR031621">
    <property type="entry name" value="HisKA_7TM"/>
</dbReference>
<keyword evidence="7" id="KW-0067">ATP-binding</keyword>
<dbReference type="SUPFAM" id="SSF55785">
    <property type="entry name" value="PYP-like sensor domain (PAS domain)"/>
    <property type="match status" value="2"/>
</dbReference>
<keyword evidence="3" id="KW-0597">Phosphoprotein</keyword>
<evidence type="ECO:0000256" key="4">
    <source>
        <dbReference type="ARBA" id="ARBA00022679"/>
    </source>
</evidence>
<feature type="transmembrane region" description="Helical" evidence="10">
    <location>
        <begin position="162"/>
        <end position="181"/>
    </location>
</feature>
<dbReference type="CDD" id="cd00082">
    <property type="entry name" value="HisKA"/>
    <property type="match status" value="1"/>
</dbReference>
<evidence type="ECO:0000256" key="9">
    <source>
        <dbReference type="SAM" id="Coils"/>
    </source>
</evidence>
<organism evidence="13 14">
    <name type="scientific">Leptospira alstonii serovar Sichuan str. 79601</name>
    <dbReference type="NCBI Taxonomy" id="1218565"/>
    <lineage>
        <taxon>Bacteria</taxon>
        <taxon>Pseudomonadati</taxon>
        <taxon>Spirochaetota</taxon>
        <taxon>Spirochaetia</taxon>
        <taxon>Leptospirales</taxon>
        <taxon>Leptospiraceae</taxon>
        <taxon>Leptospira</taxon>
    </lineage>
</organism>
<evidence type="ECO:0000256" key="5">
    <source>
        <dbReference type="ARBA" id="ARBA00022741"/>
    </source>
</evidence>
<evidence type="ECO:0000259" key="12">
    <source>
        <dbReference type="PROSITE" id="PS50112"/>
    </source>
</evidence>
<comment type="caution">
    <text evidence="13">The sequence shown here is derived from an EMBL/GenBank/DDBJ whole genome shotgun (WGS) entry which is preliminary data.</text>
</comment>
<keyword evidence="4" id="KW-0808">Transferase</keyword>
<evidence type="ECO:0000256" key="1">
    <source>
        <dbReference type="ARBA" id="ARBA00000085"/>
    </source>
</evidence>
<evidence type="ECO:0000256" key="7">
    <source>
        <dbReference type="ARBA" id="ARBA00022840"/>
    </source>
</evidence>
<feature type="domain" description="PAS" evidence="12">
    <location>
        <begin position="366"/>
        <end position="437"/>
    </location>
</feature>
<dbReference type="Proteomes" id="UP000011988">
    <property type="component" value="Unassembled WGS sequence"/>
</dbReference>
<feature type="transmembrane region" description="Helical" evidence="10">
    <location>
        <begin position="222"/>
        <end position="241"/>
    </location>
</feature>
<proteinExistence type="predicted"/>
<comment type="catalytic activity">
    <reaction evidence="1">
        <text>ATP + protein L-histidine = ADP + protein N-phospho-L-histidine.</text>
        <dbReference type="EC" id="2.7.13.3"/>
    </reaction>
</comment>
<dbReference type="Gene3D" id="3.30.450.20">
    <property type="entry name" value="PAS domain"/>
    <property type="match status" value="2"/>
</dbReference>
<dbReference type="PROSITE" id="PS50109">
    <property type="entry name" value="HIS_KIN"/>
    <property type="match status" value="1"/>
</dbReference>
<dbReference type="NCBIfam" id="TIGR00229">
    <property type="entry name" value="sensory_box"/>
    <property type="match status" value="1"/>
</dbReference>
<protein>
    <recommendedName>
        <fullName evidence="2">histidine kinase</fullName>
        <ecNumber evidence="2">2.7.13.3</ecNumber>
    </recommendedName>
</protein>
<keyword evidence="10" id="KW-0812">Transmembrane</keyword>
<keyword evidence="5" id="KW-0547">Nucleotide-binding</keyword>
<dbReference type="AlphaFoldDB" id="M6CXL6"/>
<evidence type="ECO:0000313" key="13">
    <source>
        <dbReference type="EMBL" id="EMJ96622.1"/>
    </source>
</evidence>
<dbReference type="Pfam" id="PF02518">
    <property type="entry name" value="HATPase_c"/>
    <property type="match status" value="1"/>
</dbReference>
<feature type="coiled-coil region" evidence="9">
    <location>
        <begin position="483"/>
        <end position="531"/>
    </location>
</feature>
<dbReference type="GO" id="GO:0005524">
    <property type="term" value="F:ATP binding"/>
    <property type="evidence" value="ECO:0007669"/>
    <property type="project" value="UniProtKB-KW"/>
</dbReference>
<keyword evidence="6" id="KW-0418">Kinase</keyword>
<dbReference type="InterPro" id="IPR003661">
    <property type="entry name" value="HisK_dim/P_dom"/>
</dbReference>
<dbReference type="Gene3D" id="3.30.565.10">
    <property type="entry name" value="Histidine kinase-like ATPase, C-terminal domain"/>
    <property type="match status" value="1"/>
</dbReference>
<dbReference type="Pfam" id="PF16927">
    <property type="entry name" value="HisKA_7TM"/>
    <property type="match status" value="1"/>
</dbReference>
<feature type="domain" description="Histidine kinase" evidence="11">
    <location>
        <begin position="652"/>
        <end position="849"/>
    </location>
</feature>
<dbReference type="Gene3D" id="1.10.287.130">
    <property type="match status" value="1"/>
</dbReference>
<dbReference type="PRINTS" id="PR00344">
    <property type="entry name" value="BCTRLSENSOR"/>
</dbReference>
<keyword evidence="9" id="KW-0175">Coiled coil</keyword>
<evidence type="ECO:0000256" key="3">
    <source>
        <dbReference type="ARBA" id="ARBA00022553"/>
    </source>
</evidence>
<dbReference type="InterPro" id="IPR035965">
    <property type="entry name" value="PAS-like_dom_sf"/>
</dbReference>
<dbReference type="SUPFAM" id="SSF47384">
    <property type="entry name" value="Homodimeric domain of signal transducing histidine kinase"/>
    <property type="match status" value="1"/>
</dbReference>
<keyword evidence="10" id="KW-1133">Transmembrane helix</keyword>
<dbReference type="EC" id="2.7.13.3" evidence="2"/>
<sequence length="852" mass="98814">MNLNLPPLQENMELVWSPFAFYSGFSFAIFGINSYITYKNRRVQGSKEFLFVICGLALYSFGSFFEILSKNERWILFWDDFQFIGKDIIVIGISFLIPRITSLTFVYRFPLIGFLLLFPISNELFIWSGYKPELIRTNIQFLANTPWKALTYDYGPWMRLFVSYYFSAQTIIIVILIWKFLTFKGFKKGQMFMLLIGILFPFLGGLMTVAGLFPFINPYLDVFPITGCVTSLVWAYGIFYFKMMDLIPVARDKVFNLIQDGILILDKNNIILDYNKSAIALFLNRLNFSGVTLKEIYPELDHLIEKYKRKEIDSIPDLRLFMNGRFRYYEVILGNFSNQSERSDFWILSLRNITERKLGEERAIEEKNFLNMILDSTRVLFLVLDREGRILRFNKACENAFGYRSDEVHGQTFWDIFVEPDKKESVKKTYLRMIRSRILSKTQEQWIGKFKERKVIQWENREIKDENFRTNYVISAGADLTDVYNAENEIANLKSANEEIVRKNQMIEDQKKELEKIIDTLKKTQAQLVQTAKLADLGQLVSGIAHEINNPLGAIQASNQNIQHYTKSFREKSKIYFRLLTVLPERIRNQISDLVEIAGNHSDLVLGLERRKRVKEVRANLESLGFFAPSNELCEVAFECGLYGKEKEYLELLKHEEAVPILELITDLLGPERNSQTIQAAVERSSKILYALKSFAHFDNDSVLEHSNLKENIETVLTLYQNLFRHGVELYVEFGELPSVPIYRDDLLHLWTNLIMNAVQAMNYSGKLKISVNREDDFAVVKVEDSGPGIPESLRERIFDPFFTTKPPGEGSGLGLDICLKVVEKHKGMIFYDSKPGKTVFTVKLPIKHLNS</sequence>
<dbReference type="InterPro" id="IPR000014">
    <property type="entry name" value="PAS"/>
</dbReference>
<dbReference type="PATRIC" id="fig|1218565.3.peg.873"/>
<evidence type="ECO:0000313" key="14">
    <source>
        <dbReference type="Proteomes" id="UP000011988"/>
    </source>
</evidence>
<dbReference type="GO" id="GO:0000155">
    <property type="term" value="F:phosphorelay sensor kinase activity"/>
    <property type="evidence" value="ECO:0007669"/>
    <property type="project" value="InterPro"/>
</dbReference>
<evidence type="ECO:0000259" key="11">
    <source>
        <dbReference type="PROSITE" id="PS50109"/>
    </source>
</evidence>
<dbReference type="Pfam" id="PF13188">
    <property type="entry name" value="PAS_8"/>
    <property type="match status" value="1"/>
</dbReference>
<reference evidence="13 14" key="1">
    <citation type="submission" date="2013-01" db="EMBL/GenBank/DDBJ databases">
        <authorList>
            <person name="Harkins D.M."/>
            <person name="Durkin A.S."/>
            <person name="Brinkac L.M."/>
            <person name="Haft D.H."/>
            <person name="Selengut J.D."/>
            <person name="Sanka R."/>
            <person name="DePew J."/>
            <person name="Purushe J."/>
            <person name="Galloway R.L."/>
            <person name="Vinetz J.M."/>
            <person name="Sutton G.G."/>
            <person name="Nierman W.C."/>
            <person name="Fouts D.E."/>
        </authorList>
    </citation>
    <scope>NUCLEOTIDE SEQUENCE [LARGE SCALE GENOMIC DNA]</scope>
    <source>
        <strain evidence="13 14">79601</strain>
    </source>
</reference>
<accession>M6CXL6</accession>
<evidence type="ECO:0000256" key="2">
    <source>
        <dbReference type="ARBA" id="ARBA00012438"/>
    </source>
</evidence>
<feature type="transmembrane region" description="Helical" evidence="10">
    <location>
        <begin position="105"/>
        <end position="127"/>
    </location>
</feature>
<evidence type="ECO:0000256" key="6">
    <source>
        <dbReference type="ARBA" id="ARBA00022777"/>
    </source>
</evidence>
<dbReference type="PROSITE" id="PS50112">
    <property type="entry name" value="PAS"/>
    <property type="match status" value="1"/>
</dbReference>
<name>M6CXL6_9LEPT</name>
<keyword evidence="10" id="KW-0472">Membrane</keyword>
<dbReference type="InterPro" id="IPR005467">
    <property type="entry name" value="His_kinase_dom"/>
</dbReference>